<dbReference type="GeneID" id="6504567"/>
<organism evidence="2 3">
    <name type="scientific">Drosophila ananassae</name>
    <name type="common">Fruit fly</name>
    <dbReference type="NCBI Taxonomy" id="7217"/>
    <lineage>
        <taxon>Eukaryota</taxon>
        <taxon>Metazoa</taxon>
        <taxon>Ecdysozoa</taxon>
        <taxon>Arthropoda</taxon>
        <taxon>Hexapoda</taxon>
        <taxon>Insecta</taxon>
        <taxon>Pterygota</taxon>
        <taxon>Neoptera</taxon>
        <taxon>Endopterygota</taxon>
        <taxon>Diptera</taxon>
        <taxon>Brachycera</taxon>
        <taxon>Muscomorpha</taxon>
        <taxon>Ephydroidea</taxon>
        <taxon>Drosophilidae</taxon>
        <taxon>Drosophila</taxon>
        <taxon>Sophophora</taxon>
    </lineage>
</organism>
<evidence type="ECO:0000256" key="1">
    <source>
        <dbReference type="SAM" id="MobiDB-lite"/>
    </source>
</evidence>
<keyword evidence="3" id="KW-1185">Reference proteome</keyword>
<dbReference type="Proteomes" id="UP000007801">
    <property type="component" value="Unassembled WGS sequence"/>
</dbReference>
<gene>
    <name evidence="2" type="primary">Dana\GF21897</name>
    <name evidence="2" type="synonym">dana_GLEANR_5900</name>
    <name evidence="2" type="ORF">GF21897</name>
</gene>
<dbReference type="EMBL" id="CH902632">
    <property type="protein sequence ID" value="EDV32910.1"/>
    <property type="molecule type" value="Genomic_DNA"/>
</dbReference>
<dbReference type="AlphaFoldDB" id="B3MZ66"/>
<dbReference type="KEGG" id="dan:6504567"/>
<sequence length="211" mass="24336">MDNFRIPRKVNRHVYKAVFNLTVPGEYVTFEQILEEVRFSIRNRRPSKDLPDLVRRSIRNLKIVGVLLEKDNRFTLFLPSLNKKQKKKVKTEGEGEGDCNGTGTGTGEDADGSSSKDEDPEAAESLRDLYKSFNEGRLVNRTLYPSEKDSGSRTYRLTAINQYDFYSRAERIRIMEINKERARLFTKAQKKLNDSEDDSKSDEEESGPDEK</sequence>
<reference evidence="2 3" key="1">
    <citation type="journal article" date="2007" name="Nature">
        <title>Evolution of genes and genomes on the Drosophila phylogeny.</title>
        <authorList>
            <consortium name="Drosophila 12 Genomes Consortium"/>
            <person name="Clark A.G."/>
            <person name="Eisen M.B."/>
            <person name="Smith D.R."/>
            <person name="Bergman C.M."/>
            <person name="Oliver B."/>
            <person name="Markow T.A."/>
            <person name="Kaufman T.C."/>
            <person name="Kellis M."/>
            <person name="Gelbart W."/>
            <person name="Iyer V.N."/>
            <person name="Pollard D.A."/>
            <person name="Sackton T.B."/>
            <person name="Larracuente A.M."/>
            <person name="Singh N.D."/>
            <person name="Abad J.P."/>
            <person name="Abt D.N."/>
            <person name="Adryan B."/>
            <person name="Aguade M."/>
            <person name="Akashi H."/>
            <person name="Anderson W.W."/>
            <person name="Aquadro C.F."/>
            <person name="Ardell D.H."/>
            <person name="Arguello R."/>
            <person name="Artieri C.G."/>
            <person name="Barbash D.A."/>
            <person name="Barker D."/>
            <person name="Barsanti P."/>
            <person name="Batterham P."/>
            <person name="Batzoglou S."/>
            <person name="Begun D."/>
            <person name="Bhutkar A."/>
            <person name="Blanco E."/>
            <person name="Bosak S.A."/>
            <person name="Bradley R.K."/>
            <person name="Brand A.D."/>
            <person name="Brent M.R."/>
            <person name="Brooks A.N."/>
            <person name="Brown R.H."/>
            <person name="Butlin R.K."/>
            <person name="Caggese C."/>
            <person name="Calvi B.R."/>
            <person name="Bernardo de Carvalho A."/>
            <person name="Caspi A."/>
            <person name="Castrezana S."/>
            <person name="Celniker S.E."/>
            <person name="Chang J.L."/>
            <person name="Chapple C."/>
            <person name="Chatterji S."/>
            <person name="Chinwalla A."/>
            <person name="Civetta A."/>
            <person name="Clifton S.W."/>
            <person name="Comeron J.M."/>
            <person name="Costello J.C."/>
            <person name="Coyne J.A."/>
            <person name="Daub J."/>
            <person name="David R.G."/>
            <person name="Delcher A.L."/>
            <person name="Delehaunty K."/>
            <person name="Do C.B."/>
            <person name="Ebling H."/>
            <person name="Edwards K."/>
            <person name="Eickbush T."/>
            <person name="Evans J.D."/>
            <person name="Filipski A."/>
            <person name="Findeiss S."/>
            <person name="Freyhult E."/>
            <person name="Fulton L."/>
            <person name="Fulton R."/>
            <person name="Garcia A.C."/>
            <person name="Gardiner A."/>
            <person name="Garfield D.A."/>
            <person name="Garvin B.E."/>
            <person name="Gibson G."/>
            <person name="Gilbert D."/>
            <person name="Gnerre S."/>
            <person name="Godfrey J."/>
            <person name="Good R."/>
            <person name="Gotea V."/>
            <person name="Gravely B."/>
            <person name="Greenberg A.J."/>
            <person name="Griffiths-Jones S."/>
            <person name="Gross S."/>
            <person name="Guigo R."/>
            <person name="Gustafson E.A."/>
            <person name="Haerty W."/>
            <person name="Hahn M.W."/>
            <person name="Halligan D.L."/>
            <person name="Halpern A.L."/>
            <person name="Halter G.M."/>
            <person name="Han M.V."/>
            <person name="Heger A."/>
            <person name="Hillier L."/>
            <person name="Hinrichs A.S."/>
            <person name="Holmes I."/>
            <person name="Hoskins R.A."/>
            <person name="Hubisz M.J."/>
            <person name="Hultmark D."/>
            <person name="Huntley M.A."/>
            <person name="Jaffe D.B."/>
            <person name="Jagadeeshan S."/>
            <person name="Jeck W.R."/>
            <person name="Johnson J."/>
            <person name="Jones C.D."/>
            <person name="Jordan W.C."/>
            <person name="Karpen G.H."/>
            <person name="Kataoka E."/>
            <person name="Keightley P.D."/>
            <person name="Kheradpour P."/>
            <person name="Kirkness E.F."/>
            <person name="Koerich L.B."/>
            <person name="Kristiansen K."/>
            <person name="Kudrna D."/>
            <person name="Kulathinal R.J."/>
            <person name="Kumar S."/>
            <person name="Kwok R."/>
            <person name="Lander E."/>
            <person name="Langley C.H."/>
            <person name="Lapoint R."/>
            <person name="Lazzaro B.P."/>
            <person name="Lee S.J."/>
            <person name="Levesque L."/>
            <person name="Li R."/>
            <person name="Lin C.F."/>
            <person name="Lin M.F."/>
            <person name="Lindblad-Toh K."/>
            <person name="Llopart A."/>
            <person name="Long M."/>
            <person name="Low L."/>
            <person name="Lozovsky E."/>
            <person name="Lu J."/>
            <person name="Luo M."/>
            <person name="Machado C.A."/>
            <person name="Makalowski W."/>
            <person name="Marzo M."/>
            <person name="Matsuda M."/>
            <person name="Matzkin L."/>
            <person name="McAllister B."/>
            <person name="McBride C.S."/>
            <person name="McKernan B."/>
            <person name="McKernan K."/>
            <person name="Mendez-Lago M."/>
            <person name="Minx P."/>
            <person name="Mollenhauer M.U."/>
            <person name="Montooth K."/>
            <person name="Mount S.M."/>
            <person name="Mu X."/>
            <person name="Myers E."/>
            <person name="Negre B."/>
            <person name="Newfeld S."/>
            <person name="Nielsen R."/>
            <person name="Noor M.A."/>
            <person name="O'Grady P."/>
            <person name="Pachter L."/>
            <person name="Papaceit M."/>
            <person name="Parisi M.J."/>
            <person name="Parisi M."/>
            <person name="Parts L."/>
            <person name="Pedersen J.S."/>
            <person name="Pesole G."/>
            <person name="Phillippy A.M."/>
            <person name="Ponting C.P."/>
            <person name="Pop M."/>
            <person name="Porcelli D."/>
            <person name="Powell J.R."/>
            <person name="Prohaska S."/>
            <person name="Pruitt K."/>
            <person name="Puig M."/>
            <person name="Quesneville H."/>
            <person name="Ram K.R."/>
            <person name="Rand D."/>
            <person name="Rasmussen M.D."/>
            <person name="Reed L.K."/>
            <person name="Reenan R."/>
            <person name="Reily A."/>
            <person name="Remington K.A."/>
            <person name="Rieger T.T."/>
            <person name="Ritchie M.G."/>
            <person name="Robin C."/>
            <person name="Rogers Y.H."/>
            <person name="Rohde C."/>
            <person name="Rozas J."/>
            <person name="Rubenfield M.J."/>
            <person name="Ruiz A."/>
            <person name="Russo S."/>
            <person name="Salzberg S.L."/>
            <person name="Sanchez-Gracia A."/>
            <person name="Saranga D.J."/>
            <person name="Sato H."/>
            <person name="Schaeffer S.W."/>
            <person name="Schatz M.C."/>
            <person name="Schlenke T."/>
            <person name="Schwartz R."/>
            <person name="Segarra C."/>
            <person name="Singh R.S."/>
            <person name="Sirot L."/>
            <person name="Sirota M."/>
            <person name="Sisneros N.B."/>
            <person name="Smith C.D."/>
            <person name="Smith T.F."/>
            <person name="Spieth J."/>
            <person name="Stage D.E."/>
            <person name="Stark A."/>
            <person name="Stephan W."/>
            <person name="Strausberg R.L."/>
            <person name="Strempel S."/>
            <person name="Sturgill D."/>
            <person name="Sutton G."/>
            <person name="Sutton G.G."/>
            <person name="Tao W."/>
            <person name="Teichmann S."/>
            <person name="Tobari Y.N."/>
            <person name="Tomimura Y."/>
            <person name="Tsolas J.M."/>
            <person name="Valente V.L."/>
            <person name="Venter E."/>
            <person name="Venter J.C."/>
            <person name="Vicario S."/>
            <person name="Vieira F.G."/>
            <person name="Vilella A.J."/>
            <person name="Villasante A."/>
            <person name="Walenz B."/>
            <person name="Wang J."/>
            <person name="Wasserman M."/>
            <person name="Watts T."/>
            <person name="Wilson D."/>
            <person name="Wilson R.K."/>
            <person name="Wing R.A."/>
            <person name="Wolfner M.F."/>
            <person name="Wong A."/>
            <person name="Wong G.K."/>
            <person name="Wu C.I."/>
            <person name="Wu G."/>
            <person name="Yamamoto D."/>
            <person name="Yang H.P."/>
            <person name="Yang S.P."/>
            <person name="Yorke J.A."/>
            <person name="Yoshida K."/>
            <person name="Zdobnov E."/>
            <person name="Zhang P."/>
            <person name="Zhang Y."/>
            <person name="Zimin A.V."/>
            <person name="Baldwin J."/>
            <person name="Abdouelleil A."/>
            <person name="Abdulkadir J."/>
            <person name="Abebe A."/>
            <person name="Abera B."/>
            <person name="Abreu J."/>
            <person name="Acer S.C."/>
            <person name="Aftuck L."/>
            <person name="Alexander A."/>
            <person name="An P."/>
            <person name="Anderson E."/>
            <person name="Anderson S."/>
            <person name="Arachi H."/>
            <person name="Azer M."/>
            <person name="Bachantsang P."/>
            <person name="Barry A."/>
            <person name="Bayul T."/>
            <person name="Berlin A."/>
            <person name="Bessette D."/>
            <person name="Bloom T."/>
            <person name="Blye J."/>
            <person name="Boguslavskiy L."/>
            <person name="Bonnet C."/>
            <person name="Boukhgalter B."/>
            <person name="Bourzgui I."/>
            <person name="Brown A."/>
            <person name="Cahill P."/>
            <person name="Channer S."/>
            <person name="Cheshatsang Y."/>
            <person name="Chuda L."/>
            <person name="Citroen M."/>
            <person name="Collymore A."/>
            <person name="Cooke P."/>
            <person name="Costello M."/>
            <person name="D'Aco K."/>
            <person name="Daza R."/>
            <person name="De Haan G."/>
            <person name="DeGray S."/>
            <person name="DeMaso C."/>
            <person name="Dhargay N."/>
            <person name="Dooley K."/>
            <person name="Dooley E."/>
            <person name="Doricent M."/>
            <person name="Dorje P."/>
            <person name="Dorjee K."/>
            <person name="Dupes A."/>
            <person name="Elong R."/>
            <person name="Falk J."/>
            <person name="Farina A."/>
            <person name="Faro S."/>
            <person name="Ferguson D."/>
            <person name="Fisher S."/>
            <person name="Foley C.D."/>
            <person name="Franke A."/>
            <person name="Friedrich D."/>
            <person name="Gadbois L."/>
            <person name="Gearin G."/>
            <person name="Gearin C.R."/>
            <person name="Giannoukos G."/>
            <person name="Goode T."/>
            <person name="Graham J."/>
            <person name="Grandbois E."/>
            <person name="Grewal S."/>
            <person name="Gyaltsen K."/>
            <person name="Hafez N."/>
            <person name="Hagos B."/>
            <person name="Hall J."/>
            <person name="Henson C."/>
            <person name="Hollinger A."/>
            <person name="Honan T."/>
            <person name="Huard M.D."/>
            <person name="Hughes L."/>
            <person name="Hurhula B."/>
            <person name="Husby M.E."/>
            <person name="Kamat A."/>
            <person name="Kanga B."/>
            <person name="Kashin S."/>
            <person name="Khazanovich D."/>
            <person name="Kisner P."/>
            <person name="Lance K."/>
            <person name="Lara M."/>
            <person name="Lee W."/>
            <person name="Lennon N."/>
            <person name="Letendre F."/>
            <person name="LeVine R."/>
            <person name="Lipovsky A."/>
            <person name="Liu X."/>
            <person name="Liu J."/>
            <person name="Liu S."/>
            <person name="Lokyitsang T."/>
            <person name="Lokyitsang Y."/>
            <person name="Lubonja R."/>
            <person name="Lui A."/>
            <person name="MacDonald P."/>
            <person name="Magnisalis V."/>
            <person name="Maru K."/>
            <person name="Matthews C."/>
            <person name="McCusker W."/>
            <person name="McDonough S."/>
            <person name="Mehta T."/>
            <person name="Meldrim J."/>
            <person name="Meneus L."/>
            <person name="Mihai O."/>
            <person name="Mihalev A."/>
            <person name="Mihova T."/>
            <person name="Mittelman R."/>
            <person name="Mlenga V."/>
            <person name="Montmayeur A."/>
            <person name="Mulrain L."/>
            <person name="Navidi A."/>
            <person name="Naylor J."/>
            <person name="Negash T."/>
            <person name="Nguyen T."/>
            <person name="Nguyen N."/>
            <person name="Nicol R."/>
            <person name="Norbu C."/>
            <person name="Norbu N."/>
            <person name="Novod N."/>
            <person name="O'Neill B."/>
            <person name="Osman S."/>
            <person name="Markiewicz E."/>
            <person name="Oyono O.L."/>
            <person name="Patti C."/>
            <person name="Phunkhang P."/>
            <person name="Pierre F."/>
            <person name="Priest M."/>
            <person name="Raghuraman S."/>
            <person name="Rege F."/>
            <person name="Reyes R."/>
            <person name="Rise C."/>
            <person name="Rogov P."/>
            <person name="Ross K."/>
            <person name="Ryan E."/>
            <person name="Settipalli S."/>
            <person name="Shea T."/>
            <person name="Sherpa N."/>
            <person name="Shi L."/>
            <person name="Shih D."/>
            <person name="Sparrow T."/>
            <person name="Spaulding J."/>
            <person name="Stalker J."/>
            <person name="Stange-Thomann N."/>
            <person name="Stavropoulos S."/>
            <person name="Stone C."/>
            <person name="Strader C."/>
            <person name="Tesfaye S."/>
            <person name="Thomson T."/>
            <person name="Thoulutsang Y."/>
            <person name="Thoulutsang D."/>
            <person name="Topham K."/>
            <person name="Topping I."/>
            <person name="Tsamla T."/>
            <person name="Vassiliev H."/>
            <person name="Vo A."/>
            <person name="Wangchuk T."/>
            <person name="Wangdi T."/>
            <person name="Weiand M."/>
            <person name="Wilkinson J."/>
            <person name="Wilson A."/>
            <person name="Yadav S."/>
            <person name="Young G."/>
            <person name="Yu Q."/>
            <person name="Zembek L."/>
            <person name="Zhong D."/>
            <person name="Zimmer A."/>
            <person name="Zwirko Z."/>
            <person name="Jaffe D.B."/>
            <person name="Alvarez P."/>
            <person name="Brockman W."/>
            <person name="Butler J."/>
            <person name="Chin C."/>
            <person name="Gnerre S."/>
            <person name="Grabherr M."/>
            <person name="Kleber M."/>
            <person name="Mauceli E."/>
            <person name="MacCallum I."/>
        </authorList>
    </citation>
    <scope>NUCLEOTIDE SEQUENCE [LARGE SCALE GENOMIC DNA]</scope>
    <source>
        <strain evidence="3">Tucson 14024-0371.13</strain>
    </source>
</reference>
<name>B3MZ66_DROAN</name>
<dbReference type="InParanoid" id="B3MZ66"/>
<evidence type="ECO:0000313" key="3">
    <source>
        <dbReference type="Proteomes" id="UP000007801"/>
    </source>
</evidence>
<proteinExistence type="predicted"/>
<feature type="region of interest" description="Disordered" evidence="1">
    <location>
        <begin position="188"/>
        <end position="211"/>
    </location>
</feature>
<accession>B3MZ66</accession>
<feature type="compositionally biased region" description="Acidic residues" evidence="1">
    <location>
        <begin position="195"/>
        <end position="211"/>
    </location>
</feature>
<evidence type="ECO:0000313" key="2">
    <source>
        <dbReference type="EMBL" id="EDV32910.1"/>
    </source>
</evidence>
<protein>
    <submittedName>
        <fullName evidence="2">Uncharacterized protein</fullName>
    </submittedName>
</protein>
<feature type="region of interest" description="Disordered" evidence="1">
    <location>
        <begin position="87"/>
        <end position="124"/>
    </location>
</feature>
<dbReference type="HOGENOM" id="CLU_1306009_0_0_1"/>
<dbReference type="OrthoDB" id="7872817at2759"/>